<dbReference type="Pfam" id="PF06439">
    <property type="entry name" value="3keto-disac_hyd"/>
    <property type="match status" value="1"/>
</dbReference>
<reference evidence="3 4" key="1">
    <citation type="submission" date="2021-11" db="EMBL/GenBank/DDBJ databases">
        <title>Genomic of Niabella pedocola.</title>
        <authorList>
            <person name="Wu T."/>
        </authorList>
    </citation>
    <scope>NUCLEOTIDE SEQUENCE [LARGE SCALE GENOMIC DNA]</scope>
    <source>
        <strain evidence="3 4">JCM 31011</strain>
    </source>
</reference>
<gene>
    <name evidence="3" type="ORF">LQ567_18440</name>
</gene>
<evidence type="ECO:0000313" key="3">
    <source>
        <dbReference type="EMBL" id="MCD2424768.1"/>
    </source>
</evidence>
<accession>A0ABS8PUL9</accession>
<dbReference type="Proteomes" id="UP001199816">
    <property type="component" value="Unassembled WGS sequence"/>
</dbReference>
<evidence type="ECO:0000256" key="1">
    <source>
        <dbReference type="SAM" id="SignalP"/>
    </source>
</evidence>
<proteinExistence type="predicted"/>
<dbReference type="InterPro" id="IPR010496">
    <property type="entry name" value="AL/BT2_dom"/>
</dbReference>
<protein>
    <submittedName>
        <fullName evidence="3">DUF1080 domain-containing protein</fullName>
    </submittedName>
</protein>
<feature type="chain" id="PRO_5045090514" evidence="1">
    <location>
        <begin position="25"/>
        <end position="241"/>
    </location>
</feature>
<keyword evidence="1" id="KW-0732">Signal</keyword>
<keyword evidence="4" id="KW-1185">Reference proteome</keyword>
<evidence type="ECO:0000313" key="4">
    <source>
        <dbReference type="Proteomes" id="UP001199816"/>
    </source>
</evidence>
<evidence type="ECO:0000259" key="2">
    <source>
        <dbReference type="Pfam" id="PF06439"/>
    </source>
</evidence>
<dbReference type="EMBL" id="JAJNEC010000005">
    <property type="protein sequence ID" value="MCD2424768.1"/>
    <property type="molecule type" value="Genomic_DNA"/>
</dbReference>
<comment type="caution">
    <text evidence="3">The sequence shown here is derived from an EMBL/GenBank/DDBJ whole genome shotgun (WGS) entry which is preliminary data.</text>
</comment>
<feature type="domain" description="3-keto-alpha-glucoside-1,2-lyase/3-keto-2-hydroxy-glucal hydratase" evidence="2">
    <location>
        <begin position="40"/>
        <end position="239"/>
    </location>
</feature>
<feature type="signal peptide" evidence="1">
    <location>
        <begin position="1"/>
        <end position="24"/>
    </location>
</feature>
<dbReference type="RefSeq" id="WP_231006977.1">
    <property type="nucleotide sequence ID" value="NZ_JAJNEC010000005.1"/>
</dbReference>
<sequence length="241" mass="26856">MMNCLRTPCLYLLGLVLVVASACTDPDPNNRLTKEEKEQGWTLLFDGTSAAGWHLYNKKNTTAGWIARDGALAVDTVNKTEVNDLVSDKAYTNFDLQFEWKLSKNGNSGVFINVLERPDLTTAWASGPEYQLLDPLHADNANPVKKAGALFALDAQKNPVMARPAGEWNHSRIKQVNGKVEFYLNGVLTVQEDFTVPAWQDSVSHTHFKNFPEFGKYTSGHIALQDWASGVAFRNIKIKEL</sequence>
<organism evidence="3 4">
    <name type="scientific">Niabella pedocola</name>
    <dbReference type="NCBI Taxonomy" id="1752077"/>
    <lineage>
        <taxon>Bacteria</taxon>
        <taxon>Pseudomonadati</taxon>
        <taxon>Bacteroidota</taxon>
        <taxon>Chitinophagia</taxon>
        <taxon>Chitinophagales</taxon>
        <taxon>Chitinophagaceae</taxon>
        <taxon>Niabella</taxon>
    </lineage>
</organism>
<dbReference type="Gene3D" id="2.60.120.560">
    <property type="entry name" value="Exo-inulinase, domain 1"/>
    <property type="match status" value="1"/>
</dbReference>
<dbReference type="PROSITE" id="PS51257">
    <property type="entry name" value="PROKAR_LIPOPROTEIN"/>
    <property type="match status" value="1"/>
</dbReference>
<name>A0ABS8PUL9_9BACT</name>